<gene>
    <name evidence="1" type="ORF">F0P96_11085</name>
</gene>
<evidence type="ECO:0000313" key="1">
    <source>
        <dbReference type="EMBL" id="KAA9332029.1"/>
    </source>
</evidence>
<accession>A0A7L4ZW12</accession>
<dbReference type="InterPro" id="IPR043733">
    <property type="entry name" value="DUF5677"/>
</dbReference>
<reference evidence="1 2" key="1">
    <citation type="submission" date="2019-09" db="EMBL/GenBank/DDBJ databases">
        <title>Genome sequence of Hymenobacter sp. M3.</title>
        <authorList>
            <person name="Srinivasan S."/>
        </authorList>
    </citation>
    <scope>NUCLEOTIDE SEQUENCE [LARGE SCALE GENOMIC DNA]</scope>
    <source>
        <strain evidence="1 2">M3</strain>
    </source>
</reference>
<evidence type="ECO:0000313" key="2">
    <source>
        <dbReference type="Proteomes" id="UP000326380"/>
    </source>
</evidence>
<protein>
    <submittedName>
        <fullName evidence="1">Uncharacterized protein</fullName>
    </submittedName>
</protein>
<dbReference type="EMBL" id="VTWU01000004">
    <property type="protein sequence ID" value="KAA9332029.1"/>
    <property type="molecule type" value="Genomic_DNA"/>
</dbReference>
<dbReference type="RefSeq" id="WP_160620134.1">
    <property type="nucleotide sequence ID" value="NZ_CP047647.1"/>
</dbReference>
<dbReference type="Pfam" id="PF18928">
    <property type="entry name" value="DUF5677"/>
    <property type="match status" value="1"/>
</dbReference>
<name>A0A7L4ZW12_9BACT</name>
<dbReference type="Proteomes" id="UP000326380">
    <property type="component" value="Unassembled WGS sequence"/>
</dbReference>
<sequence>MKELTRFAAFSLKLKTANTLTKSMDKRTTASLKKYIISKSTLEFTNSEKNIYELLYSHESFFQIRPLVKYTLERAKRVNQLSKQGSTGDAEIIFRSMLEGFIKLIYIITSENDQVYQHRINEYFTILCQIETLRTSDKHKILSESKINSRFNPYAALVLSEEEEQELKQKPSWANRKYRQEVKAKWSYSELSKYLSSNLQGGFFVPFRLLDHYYKLASHIAHGDETIFRNQWMIPFMEKEYMQLIQTGNTTKLLRIVNELIFWIGLELAKFSQKEETYNTIYDHYKDYYEDTGNIHDTIIDRIINYGK</sequence>
<comment type="caution">
    <text evidence="1">The sequence shown here is derived from an EMBL/GenBank/DDBJ whole genome shotgun (WGS) entry which is preliminary data.</text>
</comment>
<organism evidence="1 2">
    <name type="scientific">Hymenobacter busanensis</name>
    <dbReference type="NCBI Taxonomy" id="2607656"/>
    <lineage>
        <taxon>Bacteria</taxon>
        <taxon>Pseudomonadati</taxon>
        <taxon>Bacteroidota</taxon>
        <taxon>Cytophagia</taxon>
        <taxon>Cytophagales</taxon>
        <taxon>Hymenobacteraceae</taxon>
        <taxon>Hymenobacter</taxon>
    </lineage>
</organism>
<proteinExistence type="predicted"/>
<keyword evidence="2" id="KW-1185">Reference proteome</keyword>
<dbReference type="AlphaFoldDB" id="A0A7L4ZW12"/>